<comment type="catalytic activity">
    <reaction evidence="5 6">
        <text>N-terminal L-alanyl-[ribosomal protein bS18] + acetyl-CoA = N-terminal N(alpha)-acetyl-L-alanyl-[ribosomal protein bS18] + CoA + H(+)</text>
        <dbReference type="Rhea" id="RHEA:43756"/>
        <dbReference type="Rhea" id="RHEA-COMP:10676"/>
        <dbReference type="Rhea" id="RHEA-COMP:10677"/>
        <dbReference type="ChEBI" id="CHEBI:15378"/>
        <dbReference type="ChEBI" id="CHEBI:57287"/>
        <dbReference type="ChEBI" id="CHEBI:57288"/>
        <dbReference type="ChEBI" id="CHEBI:64718"/>
        <dbReference type="ChEBI" id="CHEBI:83683"/>
        <dbReference type="EC" id="2.3.1.266"/>
    </reaction>
</comment>
<evidence type="ECO:0000256" key="4">
    <source>
        <dbReference type="ARBA" id="ARBA00023315"/>
    </source>
</evidence>
<feature type="active site" description="Proton acceptor" evidence="5">
    <location>
        <position position="106"/>
    </location>
</feature>
<dbReference type="InterPro" id="IPR006464">
    <property type="entry name" value="AcTrfase_RimI/Ard1"/>
</dbReference>
<keyword evidence="8" id="KW-0687">Ribonucleoprotein</keyword>
<feature type="binding site" evidence="5">
    <location>
        <position position="111"/>
    </location>
    <ligand>
        <name>acetyl-CoA</name>
        <dbReference type="ChEBI" id="CHEBI:57288"/>
    </ligand>
</feature>
<dbReference type="SUPFAM" id="SSF55729">
    <property type="entry name" value="Acyl-CoA N-acyltransferases (Nat)"/>
    <property type="match status" value="1"/>
</dbReference>
<comment type="similarity">
    <text evidence="1 5 6">Belongs to the acetyltransferase family. RimI subfamily.</text>
</comment>
<dbReference type="InterPro" id="IPR043690">
    <property type="entry name" value="RimI"/>
</dbReference>
<dbReference type="EMBL" id="JACCKB010000072">
    <property type="protein sequence ID" value="NYZ69295.1"/>
    <property type="molecule type" value="Genomic_DNA"/>
</dbReference>
<comment type="subcellular location">
    <subcellularLocation>
        <location evidence="5 6">Cytoplasm</location>
    </subcellularLocation>
</comment>
<comment type="caution">
    <text evidence="8">The sequence shown here is derived from an EMBL/GenBank/DDBJ whole genome shotgun (WGS) entry which is preliminary data.</text>
</comment>
<name>A0A853IJN6_9GAMM</name>
<evidence type="ECO:0000256" key="6">
    <source>
        <dbReference type="RuleBase" id="RU363094"/>
    </source>
</evidence>
<dbReference type="PROSITE" id="PS51186">
    <property type="entry name" value="GNAT"/>
    <property type="match status" value="1"/>
</dbReference>
<reference evidence="8 9" key="1">
    <citation type="submission" date="2020-07" db="EMBL/GenBank/DDBJ databases">
        <title>Endozoicomonas sp. nov., isolated from sediment.</title>
        <authorList>
            <person name="Gu T."/>
        </authorList>
    </citation>
    <scope>NUCLEOTIDE SEQUENCE [LARGE SCALE GENOMIC DNA]</scope>
    <source>
        <strain evidence="8 9">SM1973</strain>
    </source>
</reference>
<comment type="function">
    <text evidence="5 6">Acetylates the N-terminal alanine of ribosomal protein bS18.</text>
</comment>
<dbReference type="NCBIfam" id="TIGR01575">
    <property type="entry name" value="rimI"/>
    <property type="match status" value="1"/>
</dbReference>
<evidence type="ECO:0000256" key="1">
    <source>
        <dbReference type="ARBA" id="ARBA00005395"/>
    </source>
</evidence>
<dbReference type="AlphaFoldDB" id="A0A853IJN6"/>
<accession>A0A853IJN6</accession>
<gene>
    <name evidence="5 8" type="primary">rimI</name>
    <name evidence="8" type="ORF">H0A36_25070</name>
</gene>
<comment type="caution">
    <text evidence="5">Lacks conserved residue(s) required for the propagation of feature annotation.</text>
</comment>
<keyword evidence="8" id="KW-0689">Ribosomal protein</keyword>
<feature type="domain" description="N-acetyltransferase" evidence="7">
    <location>
        <begin position="5"/>
        <end position="150"/>
    </location>
</feature>
<evidence type="ECO:0000256" key="5">
    <source>
        <dbReference type="HAMAP-Rule" id="MF_02210"/>
    </source>
</evidence>
<keyword evidence="4 5" id="KW-0012">Acyltransferase</keyword>
<dbReference type="CDD" id="cd04301">
    <property type="entry name" value="NAT_SF"/>
    <property type="match status" value="1"/>
</dbReference>
<dbReference type="HAMAP" id="MF_02210">
    <property type="entry name" value="RimI"/>
    <property type="match status" value="1"/>
</dbReference>
<evidence type="ECO:0000256" key="2">
    <source>
        <dbReference type="ARBA" id="ARBA00022490"/>
    </source>
</evidence>
<feature type="active site" description="Proton donor" evidence="5">
    <location>
        <position position="118"/>
    </location>
</feature>
<keyword evidence="9" id="KW-1185">Reference proteome</keyword>
<dbReference type="Pfam" id="PF00583">
    <property type="entry name" value="Acetyltransf_1"/>
    <property type="match status" value="1"/>
</dbReference>
<dbReference type="InterPro" id="IPR000182">
    <property type="entry name" value="GNAT_dom"/>
</dbReference>
<dbReference type="InterPro" id="IPR016181">
    <property type="entry name" value="Acyl_CoA_acyltransferase"/>
</dbReference>
<dbReference type="GO" id="GO:0008999">
    <property type="term" value="F:protein-N-terminal-alanine acetyltransferase activity"/>
    <property type="evidence" value="ECO:0007669"/>
    <property type="project" value="UniProtKB-UniRule"/>
</dbReference>
<organism evidence="8 9">
    <name type="scientific">Spartinivicinus marinus</name>
    <dbReference type="NCBI Taxonomy" id="2994442"/>
    <lineage>
        <taxon>Bacteria</taxon>
        <taxon>Pseudomonadati</taxon>
        <taxon>Pseudomonadota</taxon>
        <taxon>Gammaproteobacteria</taxon>
        <taxon>Oceanospirillales</taxon>
        <taxon>Zooshikellaceae</taxon>
        <taxon>Spartinivicinus</taxon>
    </lineage>
</organism>
<dbReference type="PANTHER" id="PTHR43420:SF51">
    <property type="entry name" value="PEPTIDYL-LYSINE N-ACETYLTRANSFERASE YIAC"/>
    <property type="match status" value="1"/>
</dbReference>
<protein>
    <recommendedName>
        <fullName evidence="5 6">[Ribosomal protein bS18]-alanine N-acetyltransferase</fullName>
        <ecNumber evidence="5 6">2.3.1.266</ecNumber>
    </recommendedName>
</protein>
<dbReference type="Proteomes" id="UP000569732">
    <property type="component" value="Unassembled WGS sequence"/>
</dbReference>
<dbReference type="PANTHER" id="PTHR43420">
    <property type="entry name" value="ACETYLTRANSFERASE"/>
    <property type="match status" value="1"/>
</dbReference>
<evidence type="ECO:0000313" key="8">
    <source>
        <dbReference type="EMBL" id="NYZ69295.1"/>
    </source>
</evidence>
<dbReference type="GO" id="GO:0005840">
    <property type="term" value="C:ribosome"/>
    <property type="evidence" value="ECO:0007669"/>
    <property type="project" value="UniProtKB-KW"/>
</dbReference>
<keyword evidence="2 5" id="KW-0963">Cytoplasm</keyword>
<dbReference type="GO" id="GO:0005737">
    <property type="term" value="C:cytoplasm"/>
    <property type="evidence" value="ECO:0007669"/>
    <property type="project" value="UniProtKB-SubCell"/>
</dbReference>
<sequence length="151" mass="17187">MTDDLQLLPMTSKRLDDVMKVECKAYSYPWSKGIFKDCLKSDYECWVIDNADKLIGHGVFSVAVGEAHLLNITVAPEFQGNGYGQILLSYFLSRARELAAEVMFLEVRSSNLSAIRLYKRIGFEEIGLRKNYYPAADGREDALVMSYNLKR</sequence>
<evidence type="ECO:0000256" key="3">
    <source>
        <dbReference type="ARBA" id="ARBA00022679"/>
    </source>
</evidence>
<keyword evidence="3 5" id="KW-0808">Transferase</keyword>
<dbReference type="EC" id="2.3.1.266" evidence="5 6"/>
<evidence type="ECO:0000313" key="9">
    <source>
        <dbReference type="Proteomes" id="UP000569732"/>
    </source>
</evidence>
<dbReference type="InterPro" id="IPR050680">
    <property type="entry name" value="YpeA/RimI_acetyltransf"/>
</dbReference>
<evidence type="ECO:0000259" key="7">
    <source>
        <dbReference type="PROSITE" id="PS51186"/>
    </source>
</evidence>
<proteinExistence type="inferred from homology"/>
<dbReference type="Gene3D" id="3.40.630.30">
    <property type="match status" value="1"/>
</dbReference>